<feature type="chain" id="PRO_5015699990" evidence="1">
    <location>
        <begin position="24"/>
        <end position="289"/>
    </location>
</feature>
<protein>
    <submittedName>
        <fullName evidence="3">Uncharacterized protein DUF4384</fullName>
    </submittedName>
</protein>
<evidence type="ECO:0000313" key="4">
    <source>
        <dbReference type="Proteomes" id="UP000244223"/>
    </source>
</evidence>
<comment type="caution">
    <text evidence="3">The sequence shown here is derived from an EMBL/GenBank/DDBJ whole genome shotgun (WGS) entry which is preliminary data.</text>
</comment>
<feature type="domain" description="DUF4384" evidence="2">
    <location>
        <begin position="110"/>
        <end position="184"/>
    </location>
</feature>
<dbReference type="OrthoDB" id="9128939at2"/>
<dbReference type="Proteomes" id="UP000244223">
    <property type="component" value="Unassembled WGS sequence"/>
</dbReference>
<feature type="signal peptide" evidence="1">
    <location>
        <begin position="1"/>
        <end position="23"/>
    </location>
</feature>
<dbReference type="Pfam" id="PF14326">
    <property type="entry name" value="DUF4384"/>
    <property type="match status" value="1"/>
</dbReference>
<dbReference type="AlphaFoldDB" id="A0A2T5ITC8"/>
<dbReference type="RefSeq" id="WP_107866906.1">
    <property type="nucleotide sequence ID" value="NZ_QAON01000023.1"/>
</dbReference>
<keyword evidence="1" id="KW-0732">Signal</keyword>
<keyword evidence="4" id="KW-1185">Reference proteome</keyword>
<dbReference type="EMBL" id="QAON01000023">
    <property type="protein sequence ID" value="PTQ87117.1"/>
    <property type="molecule type" value="Genomic_DNA"/>
</dbReference>
<gene>
    <name evidence="3" type="ORF">C8N29_1236</name>
</gene>
<evidence type="ECO:0000313" key="3">
    <source>
        <dbReference type="EMBL" id="PTQ87117.1"/>
    </source>
</evidence>
<organism evidence="3 4">
    <name type="scientific">Agitococcus lubricus</name>
    <dbReference type="NCBI Taxonomy" id="1077255"/>
    <lineage>
        <taxon>Bacteria</taxon>
        <taxon>Pseudomonadati</taxon>
        <taxon>Pseudomonadota</taxon>
        <taxon>Gammaproteobacteria</taxon>
        <taxon>Moraxellales</taxon>
        <taxon>Moraxellaceae</taxon>
        <taxon>Agitococcus</taxon>
    </lineage>
</organism>
<evidence type="ECO:0000259" key="2">
    <source>
        <dbReference type="Pfam" id="PF14326"/>
    </source>
</evidence>
<accession>A0A2T5ITC8</accession>
<reference evidence="3 4" key="1">
    <citation type="submission" date="2018-04" db="EMBL/GenBank/DDBJ databases">
        <title>Genomic Encyclopedia of Archaeal and Bacterial Type Strains, Phase II (KMG-II): from individual species to whole genera.</title>
        <authorList>
            <person name="Goeker M."/>
        </authorList>
    </citation>
    <scope>NUCLEOTIDE SEQUENCE [LARGE SCALE GENOMIC DNA]</scope>
    <source>
        <strain evidence="3 4">DSM 5822</strain>
    </source>
</reference>
<name>A0A2T5ITC8_9GAMM</name>
<dbReference type="InterPro" id="IPR025493">
    <property type="entry name" value="DUF4384"/>
</dbReference>
<evidence type="ECO:0000256" key="1">
    <source>
        <dbReference type="SAM" id="SignalP"/>
    </source>
</evidence>
<sequence>MNHCSLNKAILIAFAVMSVGVHAEEPTYSAKALFFGEDGDMKTVATVKKPSDTEGKAVAITTAPKNTTQKSKNVVAKKTPESRPLGAAYFVRLKKPNGETEDALLGTRIFSTGDRFQLGLKVNRPSYVYIFNEDPDGRITMLHPRPGGSAAVSAMGTVFLPTQGSFEFQGEPGTEKLLVLMSKEEMLQPDAALYKAQPDIVAGGSPSACKVMVADAGNYASKAIVYSQETNTASTNCKTTAAPLYASKAIVFADDPQPAAGQQLASYVVKPETASKSEPLLLKIQLAHH</sequence>
<proteinExistence type="predicted"/>